<dbReference type="OrthoDB" id="2688074at2759"/>
<organism evidence="1 2">
    <name type="scientific">Suillus discolor</name>
    <dbReference type="NCBI Taxonomy" id="1912936"/>
    <lineage>
        <taxon>Eukaryota</taxon>
        <taxon>Fungi</taxon>
        <taxon>Dikarya</taxon>
        <taxon>Basidiomycota</taxon>
        <taxon>Agaricomycotina</taxon>
        <taxon>Agaricomycetes</taxon>
        <taxon>Agaricomycetidae</taxon>
        <taxon>Boletales</taxon>
        <taxon>Suillineae</taxon>
        <taxon>Suillaceae</taxon>
        <taxon>Suillus</taxon>
    </lineage>
</organism>
<dbReference type="Proteomes" id="UP000823399">
    <property type="component" value="Unassembled WGS sequence"/>
</dbReference>
<name>A0A9P7F7W5_9AGAM</name>
<dbReference type="RefSeq" id="XP_041292777.1">
    <property type="nucleotide sequence ID" value="XM_041433732.1"/>
</dbReference>
<accession>A0A9P7F7W5</accession>
<gene>
    <name evidence="1" type="ORF">F5147DRAFT_652976</name>
</gene>
<keyword evidence="2" id="KW-1185">Reference proteome</keyword>
<protein>
    <submittedName>
        <fullName evidence="1">Uncharacterized protein</fullName>
    </submittedName>
</protein>
<dbReference type="EMBL" id="JABBWM010000028">
    <property type="protein sequence ID" value="KAG2108258.1"/>
    <property type="molecule type" value="Genomic_DNA"/>
</dbReference>
<comment type="caution">
    <text evidence="1">The sequence shown here is derived from an EMBL/GenBank/DDBJ whole genome shotgun (WGS) entry which is preliminary data.</text>
</comment>
<sequence>MNVHLDDPQTYDWHSWANKQEIPRLWGRLPEHSVEYQTVIFEAINAKIALEPNMESSGPCSEMWCKGIINMMIQTKQEIQDRSLVNKSTLEVPESSIDIIEDNIFEKPVKKGRGRPKGVLNSTIMELQLLPKSPMKLHSKKSAGSSFLSQNNMRDDISRSETVQSDISLALKRVETLNHRTCKLDQPLLNQVLTFFMFKL</sequence>
<evidence type="ECO:0000313" key="2">
    <source>
        <dbReference type="Proteomes" id="UP000823399"/>
    </source>
</evidence>
<dbReference type="AlphaFoldDB" id="A0A9P7F7W5"/>
<reference evidence="1" key="1">
    <citation type="journal article" date="2020" name="New Phytol.">
        <title>Comparative genomics reveals dynamic genome evolution in host specialist ectomycorrhizal fungi.</title>
        <authorList>
            <person name="Lofgren L.A."/>
            <person name="Nguyen N.H."/>
            <person name="Vilgalys R."/>
            <person name="Ruytinx J."/>
            <person name="Liao H.L."/>
            <person name="Branco S."/>
            <person name="Kuo A."/>
            <person name="LaButti K."/>
            <person name="Lipzen A."/>
            <person name="Andreopoulos W."/>
            <person name="Pangilinan J."/>
            <person name="Riley R."/>
            <person name="Hundley H."/>
            <person name="Na H."/>
            <person name="Barry K."/>
            <person name="Grigoriev I.V."/>
            <person name="Stajich J.E."/>
            <person name="Kennedy P.G."/>
        </authorList>
    </citation>
    <scope>NUCLEOTIDE SEQUENCE</scope>
    <source>
        <strain evidence="1">FC423</strain>
    </source>
</reference>
<proteinExistence type="predicted"/>
<evidence type="ECO:0000313" key="1">
    <source>
        <dbReference type="EMBL" id="KAG2108258.1"/>
    </source>
</evidence>
<dbReference type="GeneID" id="64695991"/>